<dbReference type="PROSITE" id="PS51257">
    <property type="entry name" value="PROKAR_LIPOPROTEIN"/>
    <property type="match status" value="1"/>
</dbReference>
<feature type="chain" id="PRO_5043408276" description="Lipoprotein" evidence="2">
    <location>
        <begin position="25"/>
        <end position="222"/>
    </location>
</feature>
<protein>
    <recommendedName>
        <fullName evidence="5">Lipoprotein</fullName>
    </recommendedName>
</protein>
<proteinExistence type="predicted"/>
<feature type="region of interest" description="Disordered" evidence="1">
    <location>
        <begin position="27"/>
        <end position="98"/>
    </location>
</feature>
<evidence type="ECO:0000256" key="2">
    <source>
        <dbReference type="SAM" id="SignalP"/>
    </source>
</evidence>
<evidence type="ECO:0000313" key="4">
    <source>
        <dbReference type="Proteomes" id="UP000033658"/>
    </source>
</evidence>
<feature type="signal peptide" evidence="2">
    <location>
        <begin position="1"/>
        <end position="24"/>
    </location>
</feature>
<keyword evidence="2" id="KW-0732">Signal</keyword>
<accession>A0AAW3H4G6</accession>
<feature type="compositionally biased region" description="Low complexity" evidence="1">
    <location>
        <begin position="27"/>
        <end position="93"/>
    </location>
</feature>
<evidence type="ECO:0000313" key="3">
    <source>
        <dbReference type="EMBL" id="KJQ56456.1"/>
    </source>
</evidence>
<dbReference type="RefSeq" id="WP_045505364.1">
    <property type="nucleotide sequence ID" value="NZ_JYGL01000002.1"/>
</dbReference>
<dbReference type="EMBL" id="JYGL01000002">
    <property type="protein sequence ID" value="KJQ56456.1"/>
    <property type="molecule type" value="Genomic_DNA"/>
</dbReference>
<evidence type="ECO:0008006" key="5">
    <source>
        <dbReference type="Google" id="ProtNLM"/>
    </source>
</evidence>
<evidence type="ECO:0000256" key="1">
    <source>
        <dbReference type="SAM" id="MobiDB-lite"/>
    </source>
</evidence>
<comment type="caution">
    <text evidence="3">The sequence shown here is derived from an EMBL/GenBank/DDBJ whole genome shotgun (WGS) entry which is preliminary data.</text>
</comment>
<organism evidence="3 4">
    <name type="scientific">Streptococcus gordonii</name>
    <dbReference type="NCBI Taxonomy" id="1302"/>
    <lineage>
        <taxon>Bacteria</taxon>
        <taxon>Bacillati</taxon>
        <taxon>Bacillota</taxon>
        <taxon>Bacilli</taxon>
        <taxon>Lactobacillales</taxon>
        <taxon>Streptococcaceae</taxon>
        <taxon>Streptococcus</taxon>
    </lineage>
</organism>
<dbReference type="AlphaFoldDB" id="A0AAW3H4G6"/>
<dbReference type="Proteomes" id="UP000033658">
    <property type="component" value="Unassembled WGS sequence"/>
</dbReference>
<name>A0AAW3H4G6_STRGN</name>
<sequence>MMVKSLSKLLYASLFLALSFSLVACSSPKDSATKSSSSDKVSKSSKSSLSKSSKSSKSSSKESSTSSSQTSVSSSEEASKSSQTSSSGSSTKEAPTADSLVPSELVGVWKGRSPQAEEITMTVGADGSIWTQANFSSYGQKSDVKAVARAIKISQNLYRWELVSGEYSALTPGITGLGGIGKAEPGFTLENGKFTPVMFTGPADQPLDYSNYYAFEFSLTKN</sequence>
<gene>
    <name evidence="3" type="ORF">TZ86_01792</name>
</gene>
<reference evidence="3 4" key="1">
    <citation type="submission" date="2015-02" db="EMBL/GenBank/DDBJ databases">
        <title>Evolution of amylase-binding proteins of oral streptococcal species.</title>
        <authorList>
            <person name="Haase E.M."/>
        </authorList>
    </citation>
    <scope>NUCLEOTIDE SEQUENCE [LARGE SCALE GENOMIC DNA]</scope>
    <source>
        <strain evidence="3 4">G9B</strain>
    </source>
</reference>